<evidence type="ECO:0000256" key="3">
    <source>
        <dbReference type="HAMAP-Rule" id="MF_00385"/>
    </source>
</evidence>
<dbReference type="Pfam" id="PF00886">
    <property type="entry name" value="Ribosomal_S16"/>
    <property type="match status" value="1"/>
</dbReference>
<dbReference type="InterPro" id="IPR000307">
    <property type="entry name" value="Ribosomal_bS16"/>
</dbReference>
<dbReference type="GO" id="GO:0003735">
    <property type="term" value="F:structural constituent of ribosome"/>
    <property type="evidence" value="ECO:0007669"/>
    <property type="project" value="InterPro"/>
</dbReference>
<dbReference type="Proteomes" id="UP000257323">
    <property type="component" value="Unassembled WGS sequence"/>
</dbReference>
<evidence type="ECO:0000313" key="4">
    <source>
        <dbReference type="EMBL" id="RFT14707.1"/>
    </source>
</evidence>
<dbReference type="HAMAP" id="MF_00385">
    <property type="entry name" value="Ribosomal_bS16"/>
    <property type="match status" value="1"/>
</dbReference>
<name>A0A3E2BJ92_9BACT</name>
<protein>
    <recommendedName>
        <fullName evidence="3">Small ribosomal subunit protein bS16</fullName>
    </recommendedName>
</protein>
<dbReference type="InterPro" id="IPR023803">
    <property type="entry name" value="Ribosomal_bS16_dom_sf"/>
</dbReference>
<sequence length="88" mass="10214">MIKLRLIRFGARKKPSYRIVAIDSQRARQSRTLDTLGYYNPRTEPLEFKIDLDKVDYWLKKGAQPSETVNSLINRAVKGRKSTQDSKS</sequence>
<evidence type="ECO:0000256" key="2">
    <source>
        <dbReference type="ARBA" id="ARBA00023274"/>
    </source>
</evidence>
<proteinExistence type="inferred from homology"/>
<keyword evidence="1 3" id="KW-0689">Ribosomal protein</keyword>
<dbReference type="EMBL" id="QUAH01000023">
    <property type="protein sequence ID" value="RFT14707.1"/>
    <property type="molecule type" value="Genomic_DNA"/>
</dbReference>
<dbReference type="PANTHER" id="PTHR12919">
    <property type="entry name" value="30S RIBOSOMAL PROTEIN S16"/>
    <property type="match status" value="1"/>
</dbReference>
<reference evidence="4 5" key="1">
    <citation type="submission" date="2018-08" db="EMBL/GenBank/DDBJ databases">
        <title>Genome analysis of the thermophilic bacterium of the candidate phylum Aminicenantes from deep subsurface aquifer revealed its physiology and ecological role.</title>
        <authorList>
            <person name="Kadnikov V.V."/>
            <person name="Mardanov A.V."/>
            <person name="Beletsky A.V."/>
            <person name="Karnachuk O.V."/>
            <person name="Ravin N.V."/>
        </authorList>
    </citation>
    <scope>NUCLEOTIDE SEQUENCE [LARGE SCALE GENOMIC DNA]</scope>
    <source>
        <strain evidence="4">BY38</strain>
    </source>
</reference>
<dbReference type="PANTHER" id="PTHR12919:SF20">
    <property type="entry name" value="SMALL RIBOSOMAL SUBUNIT PROTEIN BS16M"/>
    <property type="match status" value="1"/>
</dbReference>
<keyword evidence="2 3" id="KW-0687">Ribonucleoprotein</keyword>
<dbReference type="GO" id="GO:0006412">
    <property type="term" value="P:translation"/>
    <property type="evidence" value="ECO:0007669"/>
    <property type="project" value="UniProtKB-UniRule"/>
</dbReference>
<evidence type="ECO:0000256" key="1">
    <source>
        <dbReference type="ARBA" id="ARBA00022980"/>
    </source>
</evidence>
<dbReference type="Gene3D" id="3.30.1320.10">
    <property type="match status" value="1"/>
</dbReference>
<dbReference type="NCBIfam" id="TIGR00002">
    <property type="entry name" value="S16"/>
    <property type="match status" value="1"/>
</dbReference>
<gene>
    <name evidence="3" type="primary">rpsP</name>
    <name evidence="4" type="ORF">OP8BY_2485</name>
</gene>
<comment type="similarity">
    <text evidence="3">Belongs to the bacterial ribosomal protein bS16 family.</text>
</comment>
<dbReference type="GO" id="GO:0005737">
    <property type="term" value="C:cytoplasm"/>
    <property type="evidence" value="ECO:0007669"/>
    <property type="project" value="UniProtKB-ARBA"/>
</dbReference>
<dbReference type="GO" id="GO:0015935">
    <property type="term" value="C:small ribosomal subunit"/>
    <property type="evidence" value="ECO:0007669"/>
    <property type="project" value="TreeGrafter"/>
</dbReference>
<comment type="caution">
    <text evidence="4">The sequence shown here is derived from an EMBL/GenBank/DDBJ whole genome shotgun (WGS) entry which is preliminary data.</text>
</comment>
<accession>A0A3E2BJ92</accession>
<dbReference type="SUPFAM" id="SSF54565">
    <property type="entry name" value="Ribosomal protein S16"/>
    <property type="match status" value="1"/>
</dbReference>
<organism evidence="4 5">
    <name type="scientific">Candidatus Saccharicenans subterraneus</name>
    <dbReference type="NCBI Taxonomy" id="2508984"/>
    <lineage>
        <taxon>Bacteria</taxon>
        <taxon>Candidatus Aminicenantota</taxon>
        <taxon>Candidatus Aminicenantia</taxon>
        <taxon>Candidatus Aminicenantales</taxon>
        <taxon>Candidatus Saccharicenantaceae</taxon>
        <taxon>Candidatus Saccharicenans</taxon>
    </lineage>
</organism>
<dbReference type="AlphaFoldDB" id="A0A3E2BJ92"/>
<evidence type="ECO:0000313" key="5">
    <source>
        <dbReference type="Proteomes" id="UP000257323"/>
    </source>
</evidence>